<keyword evidence="2" id="KW-1185">Reference proteome</keyword>
<dbReference type="OrthoDB" id="4850726at2759"/>
<protein>
    <submittedName>
        <fullName evidence="1">Uncharacterized protein</fullName>
    </submittedName>
</protein>
<comment type="caution">
    <text evidence="1">The sequence shown here is derived from an EMBL/GenBank/DDBJ whole genome shotgun (WGS) entry which is preliminary data.</text>
</comment>
<gene>
    <name evidence="1" type="ORF">G7Y89_g8926</name>
</gene>
<evidence type="ECO:0000313" key="1">
    <source>
        <dbReference type="EMBL" id="KAF4629225.1"/>
    </source>
</evidence>
<dbReference type="AlphaFoldDB" id="A0A8H4RFN1"/>
<dbReference type="Proteomes" id="UP000566819">
    <property type="component" value="Unassembled WGS sequence"/>
</dbReference>
<dbReference type="EMBL" id="JAAMPI010000705">
    <property type="protein sequence ID" value="KAF4629225.1"/>
    <property type="molecule type" value="Genomic_DNA"/>
</dbReference>
<evidence type="ECO:0000313" key="2">
    <source>
        <dbReference type="Proteomes" id="UP000566819"/>
    </source>
</evidence>
<accession>A0A8H4RFN1</accession>
<sequence>MIFPQDSGNIAGQGPGKADFEPLYDFSEYLLTNRTVISTGKSLALAPDFTEPGDVIFQLLGCDSLVILRPRGNDKYTFIGSALIVSDSPGQDRAFQDFDDDSMPRIVDITLI</sequence>
<name>A0A8H4RFN1_9HELO</name>
<organism evidence="1 2">
    <name type="scientific">Cudoniella acicularis</name>
    <dbReference type="NCBI Taxonomy" id="354080"/>
    <lineage>
        <taxon>Eukaryota</taxon>
        <taxon>Fungi</taxon>
        <taxon>Dikarya</taxon>
        <taxon>Ascomycota</taxon>
        <taxon>Pezizomycotina</taxon>
        <taxon>Leotiomycetes</taxon>
        <taxon>Helotiales</taxon>
        <taxon>Tricladiaceae</taxon>
        <taxon>Cudoniella</taxon>
    </lineage>
</organism>
<reference evidence="1 2" key="1">
    <citation type="submission" date="2020-03" db="EMBL/GenBank/DDBJ databases">
        <title>Draft Genome Sequence of Cudoniella acicularis.</title>
        <authorList>
            <person name="Buettner E."/>
            <person name="Kellner H."/>
        </authorList>
    </citation>
    <scope>NUCLEOTIDE SEQUENCE [LARGE SCALE GENOMIC DNA]</scope>
    <source>
        <strain evidence="1 2">DSM 108380</strain>
    </source>
</reference>
<proteinExistence type="predicted"/>